<dbReference type="FunFam" id="3.30.70.660:FF:000002">
    <property type="entry name" value="tRNA pseudouridine synthase"/>
    <property type="match status" value="1"/>
</dbReference>
<evidence type="ECO:0000313" key="26">
    <source>
        <dbReference type="EMBL" id="TRY88576.1"/>
    </source>
</evidence>
<dbReference type="GO" id="GO:0031965">
    <property type="term" value="C:nuclear membrane"/>
    <property type="evidence" value="ECO:0007669"/>
    <property type="project" value="UniProtKB-SubCell"/>
</dbReference>
<evidence type="ECO:0000256" key="17">
    <source>
        <dbReference type="ARBA" id="ARBA00075153"/>
    </source>
</evidence>
<keyword evidence="27" id="KW-1185">Reference proteome</keyword>
<comment type="catalytic activity">
    <reaction evidence="1">
        <text>a uridine in mRNA = a pseudouridine in mRNA</text>
        <dbReference type="Rhea" id="RHEA:56644"/>
        <dbReference type="Rhea" id="RHEA-COMP:14658"/>
        <dbReference type="Rhea" id="RHEA-COMP:14659"/>
        <dbReference type="ChEBI" id="CHEBI:65314"/>
        <dbReference type="ChEBI" id="CHEBI:65315"/>
    </reaction>
</comment>
<evidence type="ECO:0000256" key="23">
    <source>
        <dbReference type="SAM" id="MobiDB-lite"/>
    </source>
</evidence>
<comment type="subcellular location">
    <subcellularLocation>
        <location evidence="2">Nucleus membrane</location>
        <topology evidence="2">Multi-pass membrane protein</topology>
    </subcellularLocation>
</comment>
<dbReference type="InterPro" id="IPR005612">
    <property type="entry name" value="CCAAT-binding_factor"/>
</dbReference>
<evidence type="ECO:0000256" key="12">
    <source>
        <dbReference type="ARBA" id="ARBA00052184"/>
    </source>
</evidence>
<dbReference type="InterPro" id="IPR041708">
    <property type="entry name" value="PUS1/PUS2-like"/>
</dbReference>
<evidence type="ECO:0000259" key="25">
    <source>
        <dbReference type="Pfam" id="PF03914"/>
    </source>
</evidence>
<keyword evidence="8" id="KW-0472">Membrane</keyword>
<accession>A0A553QF73</accession>
<evidence type="ECO:0000256" key="21">
    <source>
        <dbReference type="PIRSR" id="PIRSR641708-1"/>
    </source>
</evidence>
<dbReference type="InterPro" id="IPR016024">
    <property type="entry name" value="ARM-type_fold"/>
</dbReference>
<comment type="similarity">
    <text evidence="4">Belongs to the tRNA pseudouridine synthase TruA family.</text>
</comment>
<evidence type="ECO:0000256" key="19">
    <source>
        <dbReference type="ARBA" id="ARBA00080849"/>
    </source>
</evidence>
<dbReference type="Gene3D" id="3.30.70.580">
    <property type="entry name" value="Pseudouridine synthase I, catalytic domain, N-terminal subdomain"/>
    <property type="match status" value="1"/>
</dbReference>
<evidence type="ECO:0000256" key="14">
    <source>
        <dbReference type="ARBA" id="ARBA00064589"/>
    </source>
</evidence>
<keyword evidence="7" id="KW-0819">tRNA processing</keyword>
<evidence type="ECO:0000256" key="4">
    <source>
        <dbReference type="ARBA" id="ARBA00009375"/>
    </source>
</evidence>
<evidence type="ECO:0000256" key="10">
    <source>
        <dbReference type="ARBA" id="ARBA00023242"/>
    </source>
</evidence>
<feature type="region of interest" description="Disordered" evidence="23">
    <location>
        <begin position="38"/>
        <end position="63"/>
    </location>
</feature>
<reference evidence="26 27" key="1">
    <citation type="journal article" date="2019" name="Sci. Data">
        <title>Hybrid genome assembly and annotation of Danionella translucida.</title>
        <authorList>
            <person name="Kadobianskyi M."/>
            <person name="Schulze L."/>
            <person name="Schuelke M."/>
            <person name="Judkewitz B."/>
        </authorList>
    </citation>
    <scope>NUCLEOTIDE SEQUENCE [LARGE SCALE GENOMIC DNA]</scope>
    <source>
        <strain evidence="26 27">Bolton</strain>
    </source>
</reference>
<evidence type="ECO:0000256" key="22">
    <source>
        <dbReference type="PIRSR" id="PIRSR641708-2"/>
    </source>
</evidence>
<evidence type="ECO:0000256" key="9">
    <source>
        <dbReference type="ARBA" id="ARBA00023235"/>
    </source>
</evidence>
<gene>
    <name evidence="26" type="ORF">DNTS_034550</name>
</gene>
<evidence type="ECO:0000313" key="27">
    <source>
        <dbReference type="Proteomes" id="UP000316079"/>
    </source>
</evidence>
<comment type="subunit">
    <text evidence="14">Monomer. Forms a complex with RARG and the SRA1 RNA in the nucleus.</text>
</comment>
<keyword evidence="5" id="KW-0507">mRNA processing</keyword>
<dbReference type="GO" id="GO:0003723">
    <property type="term" value="F:RNA binding"/>
    <property type="evidence" value="ECO:0007669"/>
    <property type="project" value="InterPro"/>
</dbReference>
<dbReference type="GO" id="GO:0006397">
    <property type="term" value="P:mRNA processing"/>
    <property type="evidence" value="ECO:0007669"/>
    <property type="project" value="UniProtKB-KW"/>
</dbReference>
<feature type="binding site" evidence="22">
    <location>
        <position position="176"/>
    </location>
    <ligand>
        <name>substrate</name>
    </ligand>
</feature>
<name>A0A553QF73_9TELE</name>
<evidence type="ECO:0000259" key="24">
    <source>
        <dbReference type="Pfam" id="PF01416"/>
    </source>
</evidence>
<proteinExistence type="inferred from homology"/>
<dbReference type="GO" id="GO:0030692">
    <property type="term" value="C:Noc4p-Nop14p complex"/>
    <property type="evidence" value="ECO:0007669"/>
    <property type="project" value="TreeGrafter"/>
</dbReference>
<keyword evidence="6" id="KW-0812">Transmembrane</keyword>
<dbReference type="GO" id="GO:0031119">
    <property type="term" value="P:tRNA pseudouridine synthesis"/>
    <property type="evidence" value="ECO:0007669"/>
    <property type="project" value="InterPro"/>
</dbReference>
<dbReference type="Proteomes" id="UP000316079">
    <property type="component" value="Unassembled WGS sequence"/>
</dbReference>
<evidence type="ECO:0000256" key="5">
    <source>
        <dbReference type="ARBA" id="ARBA00022664"/>
    </source>
</evidence>
<evidence type="ECO:0000256" key="20">
    <source>
        <dbReference type="ARBA" id="ARBA00081344"/>
    </source>
</evidence>
<evidence type="ECO:0000256" key="11">
    <source>
        <dbReference type="ARBA" id="ARBA00036943"/>
    </source>
</evidence>
<evidence type="ECO:0000256" key="7">
    <source>
        <dbReference type="ARBA" id="ARBA00022694"/>
    </source>
</evidence>
<dbReference type="InterPro" id="IPR020095">
    <property type="entry name" value="PsdUridine_synth_TruA_C"/>
</dbReference>
<protein>
    <recommendedName>
        <fullName evidence="16">Pseudouridylate synthase 1 homolog</fullName>
        <ecNumber evidence="15">5.4.99.12</ecNumber>
    </recommendedName>
    <alternativeName>
        <fullName evidence="17">tRNA pseudouridine synthase 1</fullName>
    </alternativeName>
    <alternativeName>
        <fullName evidence="20">tRNA pseudouridine(38-40) synthase</fullName>
    </alternativeName>
    <alternativeName>
        <fullName evidence="18">tRNA pseudouridylate synthase I</fullName>
    </alternativeName>
    <alternativeName>
        <fullName evidence="19">tRNA-uridine isomerase I</fullName>
    </alternativeName>
</protein>
<dbReference type="PANTHER" id="PTHR12455">
    <property type="entry name" value="NUCLEOLAR COMPLEX PROTEIN 4"/>
    <property type="match status" value="1"/>
</dbReference>
<evidence type="ECO:0000256" key="16">
    <source>
        <dbReference type="ARBA" id="ARBA00068582"/>
    </source>
</evidence>
<evidence type="ECO:0000256" key="6">
    <source>
        <dbReference type="ARBA" id="ARBA00022692"/>
    </source>
</evidence>
<dbReference type="EMBL" id="SRMA01026035">
    <property type="protein sequence ID" value="TRY88576.1"/>
    <property type="molecule type" value="Genomic_DNA"/>
</dbReference>
<dbReference type="PANTHER" id="PTHR12455:SF0">
    <property type="entry name" value="NUCLEOLAR COMPLEX PROTEIN 4 HOMOLOG"/>
    <property type="match status" value="1"/>
</dbReference>
<feature type="domain" description="Pseudouridine synthase I TruA alpha/beta" evidence="24">
    <location>
        <begin position="213"/>
        <end position="316"/>
    </location>
</feature>
<dbReference type="CDD" id="cd02568">
    <property type="entry name" value="PseudoU_synth_PUS1_PUS2"/>
    <property type="match status" value="1"/>
</dbReference>
<dbReference type="Gene3D" id="3.30.70.660">
    <property type="entry name" value="Pseudouridine synthase I, catalytic domain, C-terminal subdomain"/>
    <property type="match status" value="1"/>
</dbReference>
<sequence length="884" mass="101444">MLRYSRILSNLPKDLFWLSKTKSNLFFTSIKMTDESDKVLKRPAEDSPGAEAEHEDKKLKTDPEVKKYSKKKVALLLAYSGKGYYGMQRNTAHPQFRTIEDELVDALLRAGCIPEGHAQSMKKMSFQRCARTDKLWMIENILDSINMHLPPQIRVLGCKTVTGGFNSKNNCVGRTYSYLLPTVAFSHMDIDQNDTSFRLSSETLERVNRLFSLYKGTHNFHNFTSQKGAKDPSAKRYILQMSCGEPFLQQNSEFAVITVRGQSFMMHQIRKMIGLVIAVVKGYTDEGVMEKSWGEEKVDIPKVPGLGLMLEKVHFDQYNKRFGGDGIHEMLEWSKEEEAIAAFKEKHIYPSIVETELNEKSMVNWMTTLKDGAKTHLPCLPTAREKKKKTIMAASGSSNVTEENAPSSYKKSIIYKTNRLLDNRKHANDIFEVLEYLQSEKDKEVIFSTNACSKIFCELLERRELFVGKLPQEEDLTQGDHSADEKYQIFMRHRYNNCVELLLENIDHESFQVKESALCALMKFAAAEGKHPLEILDFREHYNFPRYLIQAVVEHILSETADMSLLISRFQEFMEMDDVRYYVMSAVRYSISKIMAKNKKAVIPVFQNNVFNLLTTINVPKQASEMTNFLVQQKTNHEDWKATKLKLPGSMYKKILVSLHESILPQMSGAISLLALNGLFVLIHEHNFRDYPDFYKKLYNLLDPSIFHVKYRARFFHLANIFLSSTHLPVYLVAAFVKRLSRLSLSAPPTALLILLPFICNLIRRHPSCRTLIHRPSAADEPREDPYVMEEDDPGQCRALESSLWEIQTLQKHYHPDVAKAAMKINVPLSEQEEDISEVLELSTFELMERELKAKKDGIPLEFDLATGLLSSSKGVLGVHFSLE</sequence>
<comment type="catalytic activity">
    <reaction evidence="12">
        <text>uridine(38/39/40) in tRNA = pseudouridine(38/39/40) in tRNA</text>
        <dbReference type="Rhea" id="RHEA:22376"/>
        <dbReference type="Rhea" id="RHEA-COMP:10085"/>
        <dbReference type="Rhea" id="RHEA-COMP:10087"/>
        <dbReference type="ChEBI" id="CHEBI:65314"/>
        <dbReference type="ChEBI" id="CHEBI:65315"/>
        <dbReference type="EC" id="5.4.99.12"/>
    </reaction>
</comment>
<evidence type="ECO:0000256" key="3">
    <source>
        <dbReference type="ARBA" id="ARBA00007797"/>
    </source>
</evidence>
<dbReference type="InterPro" id="IPR020103">
    <property type="entry name" value="PsdUridine_synth_cat_dom_sf"/>
</dbReference>
<comment type="caution">
    <text evidence="26">The sequence shown here is derived from an EMBL/GenBank/DDBJ whole genome shotgun (WGS) entry which is preliminary data.</text>
</comment>
<organism evidence="26 27">
    <name type="scientific">Danionella cerebrum</name>
    <dbReference type="NCBI Taxonomy" id="2873325"/>
    <lineage>
        <taxon>Eukaryota</taxon>
        <taxon>Metazoa</taxon>
        <taxon>Chordata</taxon>
        <taxon>Craniata</taxon>
        <taxon>Vertebrata</taxon>
        <taxon>Euteleostomi</taxon>
        <taxon>Actinopterygii</taxon>
        <taxon>Neopterygii</taxon>
        <taxon>Teleostei</taxon>
        <taxon>Ostariophysi</taxon>
        <taxon>Cypriniformes</taxon>
        <taxon>Danionidae</taxon>
        <taxon>Danioninae</taxon>
        <taxon>Danionella</taxon>
    </lineage>
</organism>
<dbReference type="GO" id="GO:0160147">
    <property type="term" value="F:tRNA pseudouridine(38-40) synthase activity"/>
    <property type="evidence" value="ECO:0007669"/>
    <property type="project" value="UniProtKB-EC"/>
</dbReference>
<feature type="active site" description="Nucleophile" evidence="21">
    <location>
        <position position="133"/>
    </location>
</feature>
<dbReference type="AlphaFoldDB" id="A0A553QF73"/>
<evidence type="ECO:0000256" key="1">
    <source>
        <dbReference type="ARBA" id="ARBA00001166"/>
    </source>
</evidence>
<dbReference type="FunFam" id="3.30.70.580:FF:000002">
    <property type="entry name" value="tRNA pseudouridine synthase"/>
    <property type="match status" value="1"/>
</dbReference>
<comment type="function">
    <text evidence="13">Pseudouridylate synthase that catalyzes pseudouridylation of tRNAs and mRNAs. Acts on positions 27/28 in the anticodon stem and also positions 34 and 36 in the anticodon of an intron containing tRNA. Also catalyzes pseudouridylation of mRNAs: mediates pseudouridylation of mRNAs with the consensus sequence 5'-UGUAG-3'. Acts as a regulator of pre-mRNA splicing by mediating pseudouridylation of pre-mRNAs at locations associated with alternatively spliced regions. Pseudouridylation of pre-mRNAs near splice sites directly regulates mRNA splicing and mRNA 3'-end processing. Involved in regulation of nuclear receptor activity through pseudouridylation of SRA1 mRNA.</text>
</comment>
<dbReference type="Pfam" id="PF03914">
    <property type="entry name" value="CBF"/>
    <property type="match status" value="1"/>
</dbReference>
<dbReference type="STRING" id="623744.A0A553QF73"/>
<evidence type="ECO:0000256" key="8">
    <source>
        <dbReference type="ARBA" id="ARBA00022989"/>
    </source>
</evidence>
<evidence type="ECO:0000256" key="15">
    <source>
        <dbReference type="ARBA" id="ARBA00066509"/>
    </source>
</evidence>
<keyword evidence="9" id="KW-0413">Isomerase</keyword>
<keyword evidence="8" id="KW-1133">Transmembrane helix</keyword>
<dbReference type="GO" id="GO:0042254">
    <property type="term" value="P:ribosome biogenesis"/>
    <property type="evidence" value="ECO:0007669"/>
    <property type="project" value="InterPro"/>
</dbReference>
<dbReference type="GO" id="GO:0032040">
    <property type="term" value="C:small-subunit processome"/>
    <property type="evidence" value="ECO:0007669"/>
    <property type="project" value="TreeGrafter"/>
</dbReference>
<comment type="similarity">
    <text evidence="3">Belongs to the CBF/MAK21 family.</text>
</comment>
<keyword evidence="10" id="KW-0539">Nucleus</keyword>
<dbReference type="SUPFAM" id="SSF48371">
    <property type="entry name" value="ARM repeat"/>
    <property type="match status" value="1"/>
</dbReference>
<dbReference type="OrthoDB" id="10263185at2759"/>
<dbReference type="InterPro" id="IPR027193">
    <property type="entry name" value="Noc4"/>
</dbReference>
<dbReference type="SUPFAM" id="SSF55120">
    <property type="entry name" value="Pseudouridine synthase"/>
    <property type="match status" value="1"/>
</dbReference>
<evidence type="ECO:0000256" key="18">
    <source>
        <dbReference type="ARBA" id="ARBA00079087"/>
    </source>
</evidence>
<dbReference type="InterPro" id="IPR020097">
    <property type="entry name" value="PsdUridine_synth_TruA_a/b_dom"/>
</dbReference>
<evidence type="ECO:0000256" key="13">
    <source>
        <dbReference type="ARBA" id="ARBA00053709"/>
    </source>
</evidence>
<dbReference type="Pfam" id="PF01416">
    <property type="entry name" value="PseudoU_synth_1"/>
    <property type="match status" value="1"/>
</dbReference>
<feature type="domain" description="CCAAT-binding factor" evidence="25">
    <location>
        <begin position="672"/>
        <end position="822"/>
    </location>
</feature>
<evidence type="ECO:0000256" key="2">
    <source>
        <dbReference type="ARBA" id="ARBA00004232"/>
    </source>
</evidence>
<comment type="catalytic activity">
    <reaction evidence="11">
        <text>a uridine in tRNA = a pseudouridine in tRNA</text>
        <dbReference type="Rhea" id="RHEA:54572"/>
        <dbReference type="Rhea" id="RHEA-COMP:13339"/>
        <dbReference type="Rhea" id="RHEA-COMP:13934"/>
        <dbReference type="ChEBI" id="CHEBI:65314"/>
        <dbReference type="ChEBI" id="CHEBI:65315"/>
    </reaction>
</comment>
<dbReference type="InterPro" id="IPR020094">
    <property type="entry name" value="TruA/RsuA/RluB/E/F_N"/>
</dbReference>
<dbReference type="EC" id="5.4.99.12" evidence="15"/>